<keyword evidence="1" id="KW-0812">Transmembrane</keyword>
<evidence type="ECO:0000256" key="1">
    <source>
        <dbReference type="SAM" id="Phobius"/>
    </source>
</evidence>
<accession>A0A1H6MUH4</accession>
<evidence type="ECO:0000313" key="3">
    <source>
        <dbReference type="Proteomes" id="UP000198988"/>
    </source>
</evidence>
<reference evidence="3" key="1">
    <citation type="submission" date="2016-06" db="EMBL/GenBank/DDBJ databases">
        <authorList>
            <person name="Petersen J."/>
            <person name="Sayavedra L."/>
        </authorList>
    </citation>
    <scope>NUCLEOTIDE SEQUENCE [LARGE SCALE GENOMIC DNA]</scope>
    <source>
        <strain evidence="3">BazSymA</strain>
    </source>
</reference>
<gene>
    <name evidence="2" type="ORF">BAZSYMA_ACONTIG53101_2</name>
</gene>
<evidence type="ECO:0000313" key="2">
    <source>
        <dbReference type="EMBL" id="SEI05772.1"/>
    </source>
</evidence>
<keyword evidence="1" id="KW-0472">Membrane</keyword>
<protein>
    <submittedName>
        <fullName evidence="2">Uncharacterized protein</fullName>
    </submittedName>
</protein>
<dbReference type="AlphaFoldDB" id="A0A1H6MUH4"/>
<proteinExistence type="predicted"/>
<feature type="transmembrane region" description="Helical" evidence="1">
    <location>
        <begin position="15"/>
        <end position="40"/>
    </location>
</feature>
<dbReference type="EMBL" id="CDSC02000513">
    <property type="protein sequence ID" value="SEI05772.1"/>
    <property type="molecule type" value="Genomic_DNA"/>
</dbReference>
<sequence length="41" mass="4148">MLSCSLEGSSCEFSLGVLLLSCSTGVLFSGAVACVLVGFFI</sequence>
<keyword evidence="1" id="KW-1133">Transmembrane helix</keyword>
<dbReference type="Proteomes" id="UP000198988">
    <property type="component" value="Unassembled WGS sequence"/>
</dbReference>
<organism evidence="2 3">
    <name type="scientific">Bathymodiolus azoricus thioautotrophic gill symbiont</name>
    <dbReference type="NCBI Taxonomy" id="235205"/>
    <lineage>
        <taxon>Bacteria</taxon>
        <taxon>Pseudomonadati</taxon>
        <taxon>Pseudomonadota</taxon>
        <taxon>Gammaproteobacteria</taxon>
        <taxon>sulfur-oxidizing symbionts</taxon>
    </lineage>
</organism>
<name>A0A1H6MUH4_9GAMM</name>